<dbReference type="AlphaFoldDB" id="A0A0W0TRG2"/>
<keyword evidence="2" id="KW-0540">Nuclease</keyword>
<dbReference type="Pfam" id="PF03372">
    <property type="entry name" value="Exo_endo_phos"/>
    <property type="match status" value="1"/>
</dbReference>
<reference evidence="2 3" key="1">
    <citation type="submission" date="2015-11" db="EMBL/GenBank/DDBJ databases">
        <title>Genomic analysis of 38 Legionella species identifies large and diverse effector repertoires.</title>
        <authorList>
            <person name="Burstein D."/>
            <person name="Amaro F."/>
            <person name="Zusman T."/>
            <person name="Lifshitz Z."/>
            <person name="Cohen O."/>
            <person name="Gilbert J.A."/>
            <person name="Pupko T."/>
            <person name="Shuman H.A."/>
            <person name="Segal G."/>
        </authorList>
    </citation>
    <scope>NUCLEOTIDE SEQUENCE [LARGE SCALE GENOMIC DNA]</scope>
    <source>
        <strain evidence="2 3">ATCC 49504</strain>
    </source>
</reference>
<dbReference type="STRING" id="45065.Lgee_1659"/>
<dbReference type="InterPro" id="IPR005135">
    <property type="entry name" value="Endo/exonuclease/phosphatase"/>
</dbReference>
<dbReference type="GO" id="GO:0016020">
    <property type="term" value="C:membrane"/>
    <property type="evidence" value="ECO:0007669"/>
    <property type="project" value="GOC"/>
</dbReference>
<keyword evidence="2" id="KW-0378">Hydrolase</keyword>
<comment type="caution">
    <text evidence="2">The sequence shown here is derived from an EMBL/GenBank/DDBJ whole genome shotgun (WGS) entry which is preliminary data.</text>
</comment>
<dbReference type="InterPro" id="IPR036691">
    <property type="entry name" value="Endo/exonu/phosph_ase_sf"/>
</dbReference>
<dbReference type="PATRIC" id="fig|45065.4.peg.1795"/>
<dbReference type="GO" id="GO:0004519">
    <property type="term" value="F:endonuclease activity"/>
    <property type="evidence" value="ECO:0007669"/>
    <property type="project" value="UniProtKB-KW"/>
</dbReference>
<dbReference type="GO" id="GO:0004527">
    <property type="term" value="F:exonuclease activity"/>
    <property type="evidence" value="ECO:0007669"/>
    <property type="project" value="UniProtKB-KW"/>
</dbReference>
<evidence type="ECO:0000313" key="3">
    <source>
        <dbReference type="Proteomes" id="UP000054785"/>
    </source>
</evidence>
<keyword evidence="3" id="KW-1185">Reference proteome</keyword>
<dbReference type="GO" id="GO:0006506">
    <property type="term" value="P:GPI anchor biosynthetic process"/>
    <property type="evidence" value="ECO:0007669"/>
    <property type="project" value="TreeGrafter"/>
</dbReference>
<dbReference type="SUPFAM" id="SSF56219">
    <property type="entry name" value="DNase I-like"/>
    <property type="match status" value="1"/>
</dbReference>
<dbReference type="InterPro" id="IPR051916">
    <property type="entry name" value="GPI-anchor_lipid_remodeler"/>
</dbReference>
<dbReference type="PANTHER" id="PTHR14859">
    <property type="entry name" value="CALCOFLUOR WHITE HYPERSENSITIVE PROTEIN PRECURSOR"/>
    <property type="match status" value="1"/>
</dbReference>
<accession>A0A0W0TRG2</accession>
<organism evidence="2 3">
    <name type="scientific">Legionella geestiana</name>
    <dbReference type="NCBI Taxonomy" id="45065"/>
    <lineage>
        <taxon>Bacteria</taxon>
        <taxon>Pseudomonadati</taxon>
        <taxon>Pseudomonadota</taxon>
        <taxon>Gammaproteobacteria</taxon>
        <taxon>Legionellales</taxon>
        <taxon>Legionellaceae</taxon>
        <taxon>Legionella</taxon>
    </lineage>
</organism>
<evidence type="ECO:0000259" key="1">
    <source>
        <dbReference type="Pfam" id="PF03372"/>
    </source>
</evidence>
<keyword evidence="2" id="KW-0269">Exonuclease</keyword>
<gene>
    <name evidence="2" type="ORF">Lgee_1659</name>
</gene>
<dbReference type="Gene3D" id="3.60.10.10">
    <property type="entry name" value="Endonuclease/exonuclease/phosphatase"/>
    <property type="match status" value="1"/>
</dbReference>
<feature type="domain" description="Endonuclease/exonuclease/phosphatase" evidence="1">
    <location>
        <begin position="12"/>
        <end position="241"/>
    </location>
</feature>
<keyword evidence="2" id="KW-0255">Endonuclease</keyword>
<dbReference type="EMBL" id="LNYC01000067">
    <property type="protein sequence ID" value="KTC98307.1"/>
    <property type="molecule type" value="Genomic_DNA"/>
</dbReference>
<evidence type="ECO:0000313" key="2">
    <source>
        <dbReference type="EMBL" id="KTC98307.1"/>
    </source>
</evidence>
<dbReference type="Proteomes" id="UP000054785">
    <property type="component" value="Unassembled WGS sequence"/>
</dbReference>
<dbReference type="PANTHER" id="PTHR14859:SF1">
    <property type="entry name" value="PGAP2-INTERACTING PROTEIN"/>
    <property type="match status" value="1"/>
</dbReference>
<name>A0A0W0TRG2_9GAMM</name>
<sequence length="262" mass="29269">MLAHKQSVSLITYNIHKGFGPGRLRFLLPEMREALAALNPDVVFLQEVQGAHLRREARVSGWPDAPQFAYLAENLWPHFAYGRNASYRSGHHGNAILSKFPMSTPSNLVLSTVRRASRGVLHCVLETDFARVHLLCVHLGVFRAERERQTDILQQAMDTLVPAGEPLLMAGDFNDWRNTLSSEFFESHGLREAFQEVHGAHARSFPAVRPALQVDRIYYRGVSVSDVHCLAGKPWSRLSDHVPLFARFTLATTAPVAGTVVP</sequence>
<proteinExistence type="predicted"/>
<protein>
    <submittedName>
        <fullName evidence="2">Endonuclease/exonuclease/phosphatase family protein</fullName>
    </submittedName>
</protein>
<dbReference type="RefSeq" id="WP_051550970.1">
    <property type="nucleotide sequence ID" value="NZ_UGNZ01000001.1"/>
</dbReference>